<feature type="transmembrane region" description="Helical" evidence="1">
    <location>
        <begin position="321"/>
        <end position="342"/>
    </location>
</feature>
<dbReference type="Pfam" id="PF09586">
    <property type="entry name" value="YfhO"/>
    <property type="match status" value="1"/>
</dbReference>
<feature type="transmembrane region" description="Helical" evidence="1">
    <location>
        <begin position="378"/>
        <end position="397"/>
    </location>
</feature>
<evidence type="ECO:0000313" key="3">
    <source>
        <dbReference type="Proteomes" id="UP000194945"/>
    </source>
</evidence>
<accession>A0A2C9YLP0</accession>
<feature type="transmembrane region" description="Helical" evidence="1">
    <location>
        <begin position="103"/>
        <end position="127"/>
    </location>
</feature>
<evidence type="ECO:0000256" key="1">
    <source>
        <dbReference type="SAM" id="Phobius"/>
    </source>
</evidence>
<keyword evidence="1" id="KW-0812">Transmembrane</keyword>
<feature type="transmembrane region" description="Helical" evidence="1">
    <location>
        <begin position="290"/>
        <end position="309"/>
    </location>
</feature>
<feature type="transmembrane region" description="Helical" evidence="1">
    <location>
        <begin position="224"/>
        <end position="246"/>
    </location>
</feature>
<keyword evidence="1" id="KW-0472">Membrane</keyword>
<dbReference type="Proteomes" id="UP000194945">
    <property type="component" value="Unassembled WGS sequence"/>
</dbReference>
<sequence>MMKILRNLYGIPFFLLPFGILLTCFALFGVYPFGKYSVLISDLNTQYVQFYSYLHSVFTEGSSLQYTVELGGGTNFIGTFAYYLSSPFSLLLYFFNKESIPEFIFLITLLKVGFASVTCGWLLRYLIGKKNKGLLLFSTAYALSGYVMAYSFHVMWLDGIVLLPVILIGVEKLIQNRNVIFFTISLAVMFIANFYISFMLGIFTFLYFIIRLFSKYEIRNIKEWFKYFILFSLGTGLAAGIGAWIILPTFEALKNSPYSVSSFSFTFEWNLDLLVFYWKLLSGGYDSSLFGAPNVYVSTLVLVLLPLYFVSQEIKKKEKFLFIFLFLFLICSFAIPFLNLVWHGNKPPNAYPHRFAFAFVILVIVMAARVFQHINRKYVIPLWIFYIIHLILLYSLFVKDNEIIKHNVLIFNAVFITIITVVLHIRMINPKFSKVTIIVLLACLIFDIGLNTSTYIDGLHKEMKYAKREEYEWNKETKKAIQYVNEINLDHQRINSKYFRTLNDSLQYDYPSFQTFNTMANGGFHRFLKKTGYSTSPDFLVANNHGDTLLLDAILRIGYRLDDGNVPKYGYKKVNQFDFVNVFQNKNIIPFGYPIEKMPNTDEVNPFILQEKLVGAKEGMLFKKIADPKISLQNMIVVSKEEGRYERVNKSAPGYVTIQINIPHELQLYGFAEGIENRKELSVNNQYTCYLPPDVEKALIDFGYFPSKGLVTMKIKVEDEDIFTLKKLHLYGLDMEKFNEIIVNLQQNTMKVTENTGEMVKGNIQLKKDATFVFPIPYDQGWTVTVDGKEKKMEKVADGLLGVKATEGNHEIVLSFSSPGLKLGLIISGISILLTGLLVIWQIKIFRDKRS</sequence>
<evidence type="ECO:0000313" key="2">
    <source>
        <dbReference type="EMBL" id="OTX97807.1"/>
    </source>
</evidence>
<reference evidence="2 3" key="1">
    <citation type="submission" date="2016-10" db="EMBL/GenBank/DDBJ databases">
        <title>Comparative genomics of Bacillus thuringiensis reveals a path to pathogens against multiple invertebrate hosts.</title>
        <authorList>
            <person name="Zheng J."/>
            <person name="Gao Q."/>
            <person name="Liu H."/>
            <person name="Peng D."/>
            <person name="Ruan L."/>
            <person name="Sun M."/>
        </authorList>
    </citation>
    <scope>NUCLEOTIDE SEQUENCE [LARGE SCALE GENOMIC DNA]</scope>
    <source>
        <strain evidence="2">BGSC 4BK1</strain>
    </source>
</reference>
<feature type="transmembrane region" description="Helical" evidence="1">
    <location>
        <begin position="12"/>
        <end position="33"/>
    </location>
</feature>
<keyword evidence="1" id="KW-1133">Transmembrane helix</keyword>
<feature type="transmembrane region" description="Helical" evidence="1">
    <location>
        <begin position="179"/>
        <end position="212"/>
    </location>
</feature>
<dbReference type="InterPro" id="IPR018580">
    <property type="entry name" value="Uncharacterised_YfhO"/>
</dbReference>
<feature type="transmembrane region" description="Helical" evidence="1">
    <location>
        <begin position="354"/>
        <end position="371"/>
    </location>
</feature>
<feature type="transmembrane region" description="Helical" evidence="1">
    <location>
        <begin position="435"/>
        <end position="456"/>
    </location>
</feature>
<dbReference type="EMBL" id="NFDE01000002">
    <property type="protein sequence ID" value="OTX97807.1"/>
    <property type="molecule type" value="Genomic_DNA"/>
</dbReference>
<comment type="caution">
    <text evidence="2">The sequence shown here is derived from an EMBL/GenBank/DDBJ whole genome shotgun (WGS) entry which is preliminary data.</text>
</comment>
<evidence type="ECO:0008006" key="4">
    <source>
        <dbReference type="Google" id="ProtNLM"/>
    </source>
</evidence>
<gene>
    <name evidence="2" type="ORF">BK730_01585</name>
</gene>
<dbReference type="PANTHER" id="PTHR38454">
    <property type="entry name" value="INTEGRAL MEMBRANE PROTEIN-RELATED"/>
    <property type="match status" value="1"/>
</dbReference>
<dbReference type="AlphaFoldDB" id="A0A2C9YLP0"/>
<organism evidence="2 3">
    <name type="scientific">Bacillus wiedmannii</name>
    <dbReference type="NCBI Taxonomy" id="1890302"/>
    <lineage>
        <taxon>Bacteria</taxon>
        <taxon>Bacillati</taxon>
        <taxon>Bacillota</taxon>
        <taxon>Bacilli</taxon>
        <taxon>Bacillales</taxon>
        <taxon>Bacillaceae</taxon>
        <taxon>Bacillus</taxon>
        <taxon>Bacillus cereus group</taxon>
    </lineage>
</organism>
<proteinExistence type="predicted"/>
<dbReference type="PANTHER" id="PTHR38454:SF1">
    <property type="entry name" value="INTEGRAL MEMBRANE PROTEIN"/>
    <property type="match status" value="1"/>
</dbReference>
<protein>
    <recommendedName>
        <fullName evidence="4">YfhO family protein</fullName>
    </recommendedName>
</protein>
<feature type="transmembrane region" description="Helical" evidence="1">
    <location>
        <begin position="403"/>
        <end position="423"/>
    </location>
</feature>
<name>A0A2C9YLP0_9BACI</name>
<feature type="transmembrane region" description="Helical" evidence="1">
    <location>
        <begin position="823"/>
        <end position="841"/>
    </location>
</feature>